<feature type="region of interest" description="Disordered" evidence="1">
    <location>
        <begin position="368"/>
        <end position="401"/>
    </location>
</feature>
<dbReference type="InterPro" id="IPR025669">
    <property type="entry name" value="AAA_dom"/>
</dbReference>
<protein>
    <recommendedName>
        <fullName evidence="2">AAA+ ATPase domain-containing protein</fullName>
    </recommendedName>
</protein>
<sequence>MTLLWDADPAATDRYDFAVGEVNRVDTQAAMVRALEDAPHEQLVLIGPDVDMEGACQFSEFARVERPEIGVLLLRRRLDVNVLGQALRSGVREVITADDLTGLADAARRSRELTSRVAGHTADTGGVLKSARVVTIFSAKGGVGKTTFATNLSTYLASTGSKVLLIDLDLAFGDVGISLQMLPQNSIIDLVSMAGHIDEQAIKSVVTKHDSGLDTISAPAEPSDADRIPGSTVGELIRVAKRHYDYVLLDTPPAFTSHVLAAFDDSDLLVLIATLDIPAVKNLRLTLDTLDLLGNPKDTRLIVLNRSDAKVGLRAEDVVAALKQDIAIMVPNSTAVPASVNRGVPIILDEPKHPVSVALRELAERFVRQPEPGAASNADQKSGSTPSGRTSRWSLSRGGNR</sequence>
<dbReference type="Gene3D" id="3.40.50.300">
    <property type="entry name" value="P-loop containing nucleotide triphosphate hydrolases"/>
    <property type="match status" value="1"/>
</dbReference>
<gene>
    <name evidence="3" type="ORF">GCM10009867_34830</name>
</gene>
<evidence type="ECO:0000259" key="2">
    <source>
        <dbReference type="SMART" id="SM00382"/>
    </source>
</evidence>
<evidence type="ECO:0000256" key="1">
    <source>
        <dbReference type="SAM" id="MobiDB-lite"/>
    </source>
</evidence>
<feature type="compositionally biased region" description="Polar residues" evidence="1">
    <location>
        <begin position="377"/>
        <end position="401"/>
    </location>
</feature>
<dbReference type="PANTHER" id="PTHR43384">
    <property type="entry name" value="SEPTUM SITE-DETERMINING PROTEIN MIND HOMOLOG, CHLOROPLASTIC-RELATED"/>
    <property type="match status" value="1"/>
</dbReference>
<dbReference type="EMBL" id="BAAARN010000005">
    <property type="protein sequence ID" value="GAA2739308.1"/>
    <property type="molecule type" value="Genomic_DNA"/>
</dbReference>
<evidence type="ECO:0000313" key="4">
    <source>
        <dbReference type="Proteomes" id="UP001501326"/>
    </source>
</evidence>
<dbReference type="InterPro" id="IPR050625">
    <property type="entry name" value="ParA/MinD_ATPase"/>
</dbReference>
<dbReference type="Proteomes" id="UP001501326">
    <property type="component" value="Unassembled WGS sequence"/>
</dbReference>
<reference evidence="4" key="1">
    <citation type="journal article" date="2019" name="Int. J. Syst. Evol. Microbiol.">
        <title>The Global Catalogue of Microorganisms (GCM) 10K type strain sequencing project: providing services to taxonomists for standard genome sequencing and annotation.</title>
        <authorList>
            <consortium name="The Broad Institute Genomics Platform"/>
            <consortium name="The Broad Institute Genome Sequencing Center for Infectious Disease"/>
            <person name="Wu L."/>
            <person name="Ma J."/>
        </authorList>
    </citation>
    <scope>NUCLEOTIDE SEQUENCE [LARGE SCALE GENOMIC DNA]</scope>
    <source>
        <strain evidence="4">JCM 16378</strain>
    </source>
</reference>
<dbReference type="InterPro" id="IPR003593">
    <property type="entry name" value="AAA+_ATPase"/>
</dbReference>
<proteinExistence type="predicted"/>
<dbReference type="PANTHER" id="PTHR43384:SF13">
    <property type="entry name" value="SLR0110 PROTEIN"/>
    <property type="match status" value="1"/>
</dbReference>
<dbReference type="SUPFAM" id="SSF52540">
    <property type="entry name" value="P-loop containing nucleoside triphosphate hydrolases"/>
    <property type="match status" value="1"/>
</dbReference>
<accession>A0ABP6HB42</accession>
<dbReference type="Pfam" id="PF13614">
    <property type="entry name" value="AAA_31"/>
    <property type="match status" value="1"/>
</dbReference>
<dbReference type="InterPro" id="IPR027417">
    <property type="entry name" value="P-loop_NTPase"/>
</dbReference>
<organism evidence="3 4">
    <name type="scientific">Pedococcus aerophilus</name>
    <dbReference type="NCBI Taxonomy" id="436356"/>
    <lineage>
        <taxon>Bacteria</taxon>
        <taxon>Bacillati</taxon>
        <taxon>Actinomycetota</taxon>
        <taxon>Actinomycetes</taxon>
        <taxon>Micrococcales</taxon>
        <taxon>Intrasporangiaceae</taxon>
        <taxon>Pedococcus</taxon>
    </lineage>
</organism>
<comment type="caution">
    <text evidence="3">The sequence shown here is derived from an EMBL/GenBank/DDBJ whole genome shotgun (WGS) entry which is preliminary data.</text>
</comment>
<feature type="domain" description="AAA+ ATPase" evidence="2">
    <location>
        <begin position="131"/>
        <end position="317"/>
    </location>
</feature>
<dbReference type="SMART" id="SM00382">
    <property type="entry name" value="AAA"/>
    <property type="match status" value="1"/>
</dbReference>
<evidence type="ECO:0000313" key="3">
    <source>
        <dbReference type="EMBL" id="GAA2739308.1"/>
    </source>
</evidence>
<dbReference type="RefSeq" id="WP_344195805.1">
    <property type="nucleotide sequence ID" value="NZ_BAAARN010000005.1"/>
</dbReference>
<keyword evidence="4" id="KW-1185">Reference proteome</keyword>
<name>A0ABP6HB42_9MICO</name>